<name>A0ABN2BJ66_9MICO</name>
<dbReference type="Proteomes" id="UP001501288">
    <property type="component" value="Unassembled WGS sequence"/>
</dbReference>
<feature type="transmembrane region" description="Helical" evidence="2">
    <location>
        <begin position="14"/>
        <end position="35"/>
    </location>
</feature>
<feature type="transmembrane region" description="Helical" evidence="2">
    <location>
        <begin position="169"/>
        <end position="189"/>
    </location>
</feature>
<keyword evidence="5" id="KW-1185">Reference proteome</keyword>
<protein>
    <recommendedName>
        <fullName evidence="3">Low molecular weight protein antigen 6 PH domain-containing protein</fullName>
    </recommendedName>
</protein>
<evidence type="ECO:0000256" key="2">
    <source>
        <dbReference type="SAM" id="Phobius"/>
    </source>
</evidence>
<reference evidence="4 5" key="1">
    <citation type="journal article" date="2019" name="Int. J. Syst. Evol. Microbiol.">
        <title>The Global Catalogue of Microorganisms (GCM) 10K type strain sequencing project: providing services to taxonomists for standard genome sequencing and annotation.</title>
        <authorList>
            <consortium name="The Broad Institute Genomics Platform"/>
            <consortium name="The Broad Institute Genome Sequencing Center for Infectious Disease"/>
            <person name="Wu L."/>
            <person name="Ma J."/>
        </authorList>
    </citation>
    <scope>NUCLEOTIDE SEQUENCE [LARGE SCALE GENOMIC DNA]</scope>
    <source>
        <strain evidence="4 5">JCM 14588</strain>
    </source>
</reference>
<dbReference type="EMBL" id="BAAANV010000035">
    <property type="protein sequence ID" value="GAA1541513.1"/>
    <property type="molecule type" value="Genomic_DNA"/>
</dbReference>
<keyword evidence="2" id="KW-0472">Membrane</keyword>
<keyword evidence="2" id="KW-0812">Transmembrane</keyword>
<gene>
    <name evidence="4" type="ORF">GCM10009762_13730</name>
</gene>
<feature type="transmembrane region" description="Helical" evidence="2">
    <location>
        <begin position="41"/>
        <end position="58"/>
    </location>
</feature>
<evidence type="ECO:0000259" key="3">
    <source>
        <dbReference type="Pfam" id="PF10756"/>
    </source>
</evidence>
<evidence type="ECO:0000313" key="4">
    <source>
        <dbReference type="EMBL" id="GAA1541513.1"/>
    </source>
</evidence>
<evidence type="ECO:0000256" key="1">
    <source>
        <dbReference type="SAM" id="MobiDB-lite"/>
    </source>
</evidence>
<evidence type="ECO:0000313" key="5">
    <source>
        <dbReference type="Proteomes" id="UP001501288"/>
    </source>
</evidence>
<dbReference type="Pfam" id="PF10756">
    <property type="entry name" value="bPH_6"/>
    <property type="match status" value="1"/>
</dbReference>
<proteinExistence type="predicted"/>
<feature type="domain" description="Low molecular weight protein antigen 6 PH" evidence="3">
    <location>
        <begin position="59"/>
        <end position="109"/>
    </location>
</feature>
<keyword evidence="2" id="KW-1133">Transmembrane helix</keyword>
<accession>A0ABN2BJ66</accession>
<dbReference type="RefSeq" id="WP_346030121.1">
    <property type="nucleotide sequence ID" value="NZ_BAAANV010000035.1"/>
</dbReference>
<organism evidence="4 5">
    <name type="scientific">Dermacoccus barathri</name>
    <dbReference type="NCBI Taxonomy" id="322601"/>
    <lineage>
        <taxon>Bacteria</taxon>
        <taxon>Bacillati</taxon>
        <taxon>Actinomycetota</taxon>
        <taxon>Actinomycetes</taxon>
        <taxon>Micrococcales</taxon>
        <taxon>Dermacoccaceae</taxon>
        <taxon>Dermacoccus</taxon>
    </lineage>
</organism>
<dbReference type="InterPro" id="IPR019692">
    <property type="entry name" value="CFP-6_PH"/>
</dbReference>
<comment type="caution">
    <text evidence="4">The sequence shown here is derived from an EMBL/GenBank/DDBJ whole genome shotgun (WGS) entry which is preliminary data.</text>
</comment>
<feature type="region of interest" description="Disordered" evidence="1">
    <location>
        <begin position="115"/>
        <end position="136"/>
    </location>
</feature>
<sequence length="190" mass="20061">MSQPSGVKATRQRFNVYIGWIGVVIGALLAVAGAFSHSGRPMLYFGAAFAALSFCVMARPSLRFTADAVIVSNVVREVTLPWEGISHTDSRGSLVIHDNDGGRTTVWAIGSQKARSDRDMQTSGAAGPWRPEPGSLVELPTSSRALREALNAETVDNPTGTPSGKSVRFLPLPTALMVLAVVCVVVGILA</sequence>